<dbReference type="EMBL" id="LXQE01000029">
    <property type="protein sequence ID" value="RCJ41605.1"/>
    <property type="molecule type" value="Genomic_DNA"/>
</dbReference>
<sequence length="65" mass="7636">MLIFISLFSGDVKVKNIYKFDFIAEKYFFIPKGRDAENANRVKIYFHKRFRIAIFCKGIANIPGD</sequence>
<dbReference type="Proteomes" id="UP000252085">
    <property type="component" value="Unassembled WGS sequence"/>
</dbReference>
<accession>A0A367RYJ2</accession>
<evidence type="ECO:0000313" key="1">
    <source>
        <dbReference type="EMBL" id="RCJ41605.1"/>
    </source>
</evidence>
<gene>
    <name evidence="1" type="ORF">A6769_01460</name>
</gene>
<proteinExistence type="predicted"/>
<reference evidence="1 2" key="1">
    <citation type="submission" date="2016-04" db="EMBL/GenBank/DDBJ databases">
        <authorList>
            <person name="Evans L.H."/>
            <person name="Alamgir A."/>
            <person name="Owens N."/>
            <person name="Weber N.D."/>
            <person name="Virtaneva K."/>
            <person name="Barbian K."/>
            <person name="Babar A."/>
            <person name="Rosenke K."/>
        </authorList>
    </citation>
    <scope>NUCLEOTIDE SEQUENCE [LARGE SCALE GENOMIC DNA]</scope>
    <source>
        <strain evidence="1">NIES-2108</strain>
    </source>
</reference>
<name>A0A367RYJ2_NOSPU</name>
<protein>
    <submittedName>
        <fullName evidence="1">Uncharacterized protein</fullName>
    </submittedName>
</protein>
<evidence type="ECO:0000313" key="2">
    <source>
        <dbReference type="Proteomes" id="UP000252085"/>
    </source>
</evidence>
<organism evidence="1 2">
    <name type="scientific">Nostoc punctiforme NIES-2108</name>
    <dbReference type="NCBI Taxonomy" id="1356359"/>
    <lineage>
        <taxon>Bacteria</taxon>
        <taxon>Bacillati</taxon>
        <taxon>Cyanobacteriota</taxon>
        <taxon>Cyanophyceae</taxon>
        <taxon>Nostocales</taxon>
        <taxon>Nostocaceae</taxon>
        <taxon>Nostoc</taxon>
    </lineage>
</organism>
<dbReference type="AlphaFoldDB" id="A0A367RYJ2"/>
<comment type="caution">
    <text evidence="1">The sequence shown here is derived from an EMBL/GenBank/DDBJ whole genome shotgun (WGS) entry which is preliminary data.</text>
</comment>